<sequence>VVDGIVNREGAQTYLAEIYVPRLPPLRYDLCTRLLPTCLRFEKDVAHEDCRRLDSAHADGGHKKVQEVRNVLRAEARRKWDSEEESSSEAVRMKLGGIRTMLVTLLVQEHTLDIFTPERGKEALAAFKRGEFVMVMDADDREDECDLILAAETVTAEQMAFAIRQTTGIVCIVSDKERLEHFGLHPATGNNTDSNQTNFYVSTDFLPGTTTGVSAADRAATCRALCDISHGPEAFSKPGHLFPLCARPGGVLERPGAQRSDSCSVGRMFVLSPHQVPQTPHHVPQTGSYMPAPKAFSDAGLLAGSDIMQGFMSPVPGARQLAAQYIEGRVS</sequence>
<dbReference type="InterPro" id="IPR017945">
    <property type="entry name" value="DHBP_synth_RibB-like_a/b_dom"/>
</dbReference>
<comment type="pathway">
    <text evidence="1">Cofactor biosynthesis; riboflavin biosynthesis; 2-hydroxy-3-oxobutyl phosphate from D-ribulose 5-phosphate: step 1/1.</text>
</comment>
<dbReference type="GO" id="GO:0009231">
    <property type="term" value="P:riboflavin biosynthetic process"/>
    <property type="evidence" value="ECO:0007669"/>
    <property type="project" value="UniProtKB-UniPathway"/>
</dbReference>
<evidence type="ECO:0000256" key="3">
    <source>
        <dbReference type="ARBA" id="ARBA00022619"/>
    </source>
</evidence>
<evidence type="ECO:0000256" key="2">
    <source>
        <dbReference type="ARBA" id="ARBA00012153"/>
    </source>
</evidence>
<keyword evidence="3" id="KW-0686">Riboflavin biosynthesis</keyword>
<dbReference type="Proteomes" id="UP000654075">
    <property type="component" value="Unassembled WGS sequence"/>
</dbReference>
<organism evidence="5 6">
    <name type="scientific">Polarella glacialis</name>
    <name type="common">Dinoflagellate</name>
    <dbReference type="NCBI Taxonomy" id="89957"/>
    <lineage>
        <taxon>Eukaryota</taxon>
        <taxon>Sar</taxon>
        <taxon>Alveolata</taxon>
        <taxon>Dinophyceae</taxon>
        <taxon>Suessiales</taxon>
        <taxon>Suessiaceae</taxon>
        <taxon>Polarella</taxon>
    </lineage>
</organism>
<proteinExistence type="predicted"/>
<dbReference type="GO" id="GO:0005829">
    <property type="term" value="C:cytosol"/>
    <property type="evidence" value="ECO:0007669"/>
    <property type="project" value="TreeGrafter"/>
</dbReference>
<dbReference type="GO" id="GO:0008686">
    <property type="term" value="F:3,4-dihydroxy-2-butanone-4-phosphate synthase activity"/>
    <property type="evidence" value="ECO:0007669"/>
    <property type="project" value="UniProtKB-EC"/>
</dbReference>
<name>A0A813GUW1_POLGL</name>
<dbReference type="PANTHER" id="PTHR21327">
    <property type="entry name" value="GTP CYCLOHYDROLASE II-RELATED"/>
    <property type="match status" value="1"/>
</dbReference>
<dbReference type="GO" id="GO:0046872">
    <property type="term" value="F:metal ion binding"/>
    <property type="evidence" value="ECO:0007669"/>
    <property type="project" value="UniProtKB-KW"/>
</dbReference>
<feature type="non-terminal residue" evidence="5">
    <location>
        <position position="1"/>
    </location>
</feature>
<accession>A0A813GUW1</accession>
<dbReference type="UniPathway" id="UPA00275"/>
<evidence type="ECO:0000256" key="4">
    <source>
        <dbReference type="ARBA" id="ARBA00022723"/>
    </source>
</evidence>
<keyword evidence="6" id="KW-1185">Reference proteome</keyword>
<evidence type="ECO:0000313" key="5">
    <source>
        <dbReference type="EMBL" id="CAE8628577.1"/>
    </source>
</evidence>
<gene>
    <name evidence="5" type="ORF">PGLA1383_LOCUS45184</name>
</gene>
<comment type="caution">
    <text evidence="5">The sequence shown here is derived from an EMBL/GenBank/DDBJ whole genome shotgun (WGS) entry which is preliminary data.</text>
</comment>
<evidence type="ECO:0000313" key="6">
    <source>
        <dbReference type="Proteomes" id="UP000654075"/>
    </source>
</evidence>
<protein>
    <recommendedName>
        <fullName evidence="2">3,4-dihydroxy-2-butanone-4-phosphate synthase</fullName>
        <ecNumber evidence="2">4.1.99.12</ecNumber>
    </recommendedName>
</protein>
<dbReference type="Gene3D" id="3.90.870.10">
    <property type="entry name" value="DHBP synthase"/>
    <property type="match status" value="1"/>
</dbReference>
<dbReference type="EMBL" id="CAJNNV010029425">
    <property type="protein sequence ID" value="CAE8628577.1"/>
    <property type="molecule type" value="Genomic_DNA"/>
</dbReference>
<dbReference type="EC" id="4.1.99.12" evidence="2"/>
<dbReference type="PANTHER" id="PTHR21327:SF18">
    <property type="entry name" value="3,4-DIHYDROXY-2-BUTANONE 4-PHOSPHATE SYNTHASE"/>
    <property type="match status" value="1"/>
</dbReference>
<keyword evidence="4" id="KW-0479">Metal-binding</keyword>
<dbReference type="AlphaFoldDB" id="A0A813GUW1"/>
<evidence type="ECO:0000256" key="1">
    <source>
        <dbReference type="ARBA" id="ARBA00004904"/>
    </source>
</evidence>
<reference evidence="5" key="1">
    <citation type="submission" date="2021-02" db="EMBL/GenBank/DDBJ databases">
        <authorList>
            <person name="Dougan E. K."/>
            <person name="Rhodes N."/>
            <person name="Thang M."/>
            <person name="Chan C."/>
        </authorList>
    </citation>
    <scope>NUCLEOTIDE SEQUENCE</scope>
</reference>
<dbReference type="OrthoDB" id="60371at2759"/>
<dbReference type="InterPro" id="IPR000422">
    <property type="entry name" value="DHBP_synthase_RibB"/>
</dbReference>
<dbReference type="SUPFAM" id="SSF55821">
    <property type="entry name" value="YrdC/RibB"/>
    <property type="match status" value="1"/>
</dbReference>
<dbReference type="Pfam" id="PF00926">
    <property type="entry name" value="DHBP_synthase"/>
    <property type="match status" value="1"/>
</dbReference>